<reference evidence="1" key="1">
    <citation type="submission" date="2021-06" db="EMBL/GenBank/DDBJ databases">
        <authorList>
            <person name="Kallberg Y."/>
            <person name="Tangrot J."/>
            <person name="Rosling A."/>
        </authorList>
    </citation>
    <scope>NUCLEOTIDE SEQUENCE</scope>
    <source>
        <strain evidence="1">MA461A</strain>
    </source>
</reference>
<organism evidence="1 2">
    <name type="scientific">Racocetra persica</name>
    <dbReference type="NCBI Taxonomy" id="160502"/>
    <lineage>
        <taxon>Eukaryota</taxon>
        <taxon>Fungi</taxon>
        <taxon>Fungi incertae sedis</taxon>
        <taxon>Mucoromycota</taxon>
        <taxon>Glomeromycotina</taxon>
        <taxon>Glomeromycetes</taxon>
        <taxon>Diversisporales</taxon>
        <taxon>Gigasporaceae</taxon>
        <taxon>Racocetra</taxon>
    </lineage>
</organism>
<name>A0ACA9M5G7_9GLOM</name>
<dbReference type="Proteomes" id="UP000789920">
    <property type="component" value="Unassembled WGS sequence"/>
</dbReference>
<dbReference type="EMBL" id="CAJVQC010006736">
    <property type="protein sequence ID" value="CAG8570382.1"/>
    <property type="molecule type" value="Genomic_DNA"/>
</dbReference>
<keyword evidence="2" id="KW-1185">Reference proteome</keyword>
<sequence length="366" mass="42596">MNECRVEMSAEHNIPHRGKRIQTIVCSPNFKYVATFSKEGKDVFMYPVNMDKISALLNYAHSINSNDSNDDKILNDVFELIAVSDCKHIIVETYKKNETFHCDFKLIDIVKKKPCSLVEGIQTINFLDNGDVAFIKGELLYIYSKSKIQDEILWICKNKIELSPFIKCFIFPKGKLLLVTNIPFMITQFDLKTLAIEAQYLLNWDMYDKNSDIYLELNNNNTLLAMDDMYIIKTFSTENGMLIAEDNECSFYEHKYFITSEEGECLILQKGECFFITDPCRLNNKVNADKLFQLDGNEFNEYYKVNNLFFGKEIERHLKEPLGLGHIRESSPEDTFFKWNWSADQIKFKLLENKNLMAITTIGAFI</sequence>
<accession>A0ACA9M5G7</accession>
<gene>
    <name evidence="1" type="ORF">RPERSI_LOCUS4729</name>
</gene>
<evidence type="ECO:0000313" key="2">
    <source>
        <dbReference type="Proteomes" id="UP000789920"/>
    </source>
</evidence>
<proteinExistence type="predicted"/>
<comment type="caution">
    <text evidence="1">The sequence shown here is derived from an EMBL/GenBank/DDBJ whole genome shotgun (WGS) entry which is preliminary data.</text>
</comment>
<evidence type="ECO:0000313" key="1">
    <source>
        <dbReference type="EMBL" id="CAG8570382.1"/>
    </source>
</evidence>
<protein>
    <submittedName>
        <fullName evidence="1">25181_t:CDS:1</fullName>
    </submittedName>
</protein>